<dbReference type="GO" id="GO:0030497">
    <property type="term" value="P:fatty acid elongation"/>
    <property type="evidence" value="ECO:0007669"/>
    <property type="project" value="TreeGrafter"/>
</dbReference>
<keyword evidence="2" id="KW-0560">Oxidoreductase</keyword>
<dbReference type="Pfam" id="PF13561">
    <property type="entry name" value="adh_short_C2"/>
    <property type="match status" value="1"/>
</dbReference>
<organism evidence="2 3">
    <name type="scientific">Paraburkholderia fynbosensis</name>
    <dbReference type="NCBI Taxonomy" id="1200993"/>
    <lineage>
        <taxon>Bacteria</taxon>
        <taxon>Pseudomonadati</taxon>
        <taxon>Pseudomonadota</taxon>
        <taxon>Betaproteobacteria</taxon>
        <taxon>Burkholderiales</taxon>
        <taxon>Burkholderiaceae</taxon>
        <taxon>Paraburkholderia</taxon>
    </lineage>
</organism>
<dbReference type="EMBL" id="CADIKI010000009">
    <property type="protein sequence ID" value="CAB3793284.1"/>
    <property type="molecule type" value="Genomic_DNA"/>
</dbReference>
<comment type="similarity">
    <text evidence="1">Belongs to the short-chain dehydrogenases/reductases (SDR) family.</text>
</comment>
<dbReference type="PRINTS" id="PR00081">
    <property type="entry name" value="GDHRDH"/>
</dbReference>
<dbReference type="EC" id="1.1.1.401" evidence="2"/>
<dbReference type="InterPro" id="IPR020904">
    <property type="entry name" value="Sc_DH/Rdtase_CS"/>
</dbReference>
<gene>
    <name evidence="2" type="primary">LRA5_2</name>
    <name evidence="2" type="ORF">LMG27177_03365</name>
</gene>
<keyword evidence="3" id="KW-1185">Reference proteome</keyword>
<dbReference type="PANTHER" id="PTHR42760:SF129">
    <property type="entry name" value="OXIDOREDUCTASE"/>
    <property type="match status" value="1"/>
</dbReference>
<name>A0A6J5G6U4_9BURK</name>
<dbReference type="RefSeq" id="WP_175161286.1">
    <property type="nucleotide sequence ID" value="NZ_CADIKI010000009.1"/>
</dbReference>
<evidence type="ECO:0000313" key="3">
    <source>
        <dbReference type="Proteomes" id="UP000494252"/>
    </source>
</evidence>
<proteinExistence type="inferred from homology"/>
<dbReference type="FunFam" id="3.40.50.720:FF:000084">
    <property type="entry name" value="Short-chain dehydrogenase reductase"/>
    <property type="match status" value="1"/>
</dbReference>
<evidence type="ECO:0000256" key="1">
    <source>
        <dbReference type="ARBA" id="ARBA00006484"/>
    </source>
</evidence>
<dbReference type="GO" id="GO:0016616">
    <property type="term" value="F:oxidoreductase activity, acting on the CH-OH group of donors, NAD or NADP as acceptor"/>
    <property type="evidence" value="ECO:0007669"/>
    <property type="project" value="TreeGrafter"/>
</dbReference>
<dbReference type="SUPFAM" id="SSF51735">
    <property type="entry name" value="NAD(P)-binding Rossmann-fold domains"/>
    <property type="match status" value="1"/>
</dbReference>
<dbReference type="PRINTS" id="PR00080">
    <property type="entry name" value="SDRFAMILY"/>
</dbReference>
<dbReference type="InterPro" id="IPR002347">
    <property type="entry name" value="SDR_fam"/>
</dbReference>
<dbReference type="Gene3D" id="3.40.50.720">
    <property type="entry name" value="NAD(P)-binding Rossmann-like Domain"/>
    <property type="match status" value="1"/>
</dbReference>
<dbReference type="CDD" id="cd05233">
    <property type="entry name" value="SDR_c"/>
    <property type="match status" value="1"/>
</dbReference>
<accession>A0A6J5G6U4</accession>
<dbReference type="PANTHER" id="PTHR42760">
    <property type="entry name" value="SHORT-CHAIN DEHYDROGENASES/REDUCTASES FAMILY MEMBER"/>
    <property type="match status" value="1"/>
</dbReference>
<reference evidence="2 3" key="1">
    <citation type="submission" date="2020-04" db="EMBL/GenBank/DDBJ databases">
        <authorList>
            <person name="De Canck E."/>
        </authorList>
    </citation>
    <scope>NUCLEOTIDE SEQUENCE [LARGE SCALE GENOMIC DNA]</scope>
    <source>
        <strain evidence="2 3">LMG 27177</strain>
    </source>
</reference>
<evidence type="ECO:0000313" key="2">
    <source>
        <dbReference type="EMBL" id="CAB3793284.1"/>
    </source>
</evidence>
<dbReference type="InterPro" id="IPR036291">
    <property type="entry name" value="NAD(P)-bd_dom_sf"/>
</dbReference>
<sequence length="249" mass="26143">MSAPVSLAHYDFSGRVAVVTGAAGGIGRAICEAFARNGASAVNWDRVPGEEDTSCAPRHFQADITRPESIEAALAATLDAYGRIDYLVNNAGFAGPTLPLDEYDPLEWQRVIDVNLLGTYHVSRFVVPVMRRANAGRIVNVASLAGKEGTPNASAYSAAKAGVIAMTKSLGKELAQTGILVNGIAPAAVETTLLAQMSPAHVQTMIDKSPLRRLGTTDEVAQLALWLCSDSCSFSTGAVFDLSGGRATY</sequence>
<dbReference type="AlphaFoldDB" id="A0A6J5G6U4"/>
<dbReference type="Proteomes" id="UP000494252">
    <property type="component" value="Unassembled WGS sequence"/>
</dbReference>
<protein>
    <submittedName>
        <fullName evidence="2">2-dehydro-3-deoxy-L-rhamnonate dehydrogenase (NAD(+))</fullName>
        <ecNumber evidence="2">1.1.1.401</ecNumber>
    </submittedName>
</protein>
<dbReference type="PROSITE" id="PS00061">
    <property type="entry name" value="ADH_SHORT"/>
    <property type="match status" value="1"/>
</dbReference>